<keyword evidence="6" id="KW-0175">Coiled coil</keyword>
<evidence type="ECO:0000256" key="4">
    <source>
        <dbReference type="ARBA" id="ARBA00022837"/>
    </source>
</evidence>
<evidence type="ECO:0000259" key="7">
    <source>
        <dbReference type="Pfam" id="PF09069"/>
    </source>
</evidence>
<feature type="coiled-coil region" evidence="6">
    <location>
        <begin position="363"/>
        <end position="390"/>
    </location>
</feature>
<keyword evidence="3" id="KW-0963">Cytoplasm</keyword>
<accession>A0A085LK72</accession>
<evidence type="ECO:0000313" key="8">
    <source>
        <dbReference type="EMBL" id="KFD45368.1"/>
    </source>
</evidence>
<dbReference type="Gene3D" id="1.10.238.10">
    <property type="entry name" value="EF-hand"/>
    <property type="match status" value="1"/>
</dbReference>
<feature type="coiled-coil region" evidence="6">
    <location>
        <begin position="462"/>
        <end position="506"/>
    </location>
</feature>
<dbReference type="GO" id="GO:0099536">
    <property type="term" value="P:synaptic signaling"/>
    <property type="evidence" value="ECO:0007669"/>
    <property type="project" value="TreeGrafter"/>
</dbReference>
<keyword evidence="4" id="KW-0106">Calcium</keyword>
<name>A0A085LK72_9BILA</name>
<dbReference type="Proteomes" id="UP000030764">
    <property type="component" value="Unassembled WGS sequence"/>
</dbReference>
<dbReference type="GO" id="GO:0045202">
    <property type="term" value="C:synapse"/>
    <property type="evidence" value="ECO:0007669"/>
    <property type="project" value="GOC"/>
</dbReference>
<dbReference type="PANTHER" id="PTHR12268">
    <property type="entry name" value="E3 UBIQUITIN-PROTEIN LIGASE KCMF1"/>
    <property type="match status" value="1"/>
</dbReference>
<evidence type="ECO:0000256" key="6">
    <source>
        <dbReference type="SAM" id="Coils"/>
    </source>
</evidence>
<reference evidence="8 9" key="1">
    <citation type="journal article" date="2014" name="Nat. Genet.">
        <title>Genome and transcriptome of the porcine whipworm Trichuris suis.</title>
        <authorList>
            <person name="Jex A.R."/>
            <person name="Nejsum P."/>
            <person name="Schwarz E.M."/>
            <person name="Hu L."/>
            <person name="Young N.D."/>
            <person name="Hall R.S."/>
            <person name="Korhonen P.K."/>
            <person name="Liao S."/>
            <person name="Thamsborg S."/>
            <person name="Xia J."/>
            <person name="Xu P."/>
            <person name="Wang S."/>
            <person name="Scheerlinck J.P."/>
            <person name="Hofmann A."/>
            <person name="Sternberg P.W."/>
            <person name="Wang J."/>
            <person name="Gasser R.B."/>
        </authorList>
    </citation>
    <scope>NUCLEOTIDE SEQUENCE [LARGE SCALE GENOMIC DNA]</scope>
    <source>
        <strain evidence="8">DCEP-RM93M</strain>
    </source>
</reference>
<dbReference type="EMBL" id="KL363526">
    <property type="protein sequence ID" value="KFD45368.1"/>
    <property type="molecule type" value="Genomic_DNA"/>
</dbReference>
<keyword evidence="5" id="KW-0206">Cytoskeleton</keyword>
<evidence type="ECO:0000256" key="2">
    <source>
        <dbReference type="ARBA" id="ARBA00004496"/>
    </source>
</evidence>
<proteinExistence type="predicted"/>
<dbReference type="PANTHER" id="PTHR12268:SF14">
    <property type="entry name" value="DYSTROPHIN-1"/>
    <property type="match status" value="1"/>
</dbReference>
<organism evidence="8 9">
    <name type="scientific">Trichuris suis</name>
    <name type="common">pig whipworm</name>
    <dbReference type="NCBI Taxonomy" id="68888"/>
    <lineage>
        <taxon>Eukaryota</taxon>
        <taxon>Metazoa</taxon>
        <taxon>Ecdysozoa</taxon>
        <taxon>Nematoda</taxon>
        <taxon>Enoplea</taxon>
        <taxon>Dorylaimia</taxon>
        <taxon>Trichinellida</taxon>
        <taxon>Trichuridae</taxon>
        <taxon>Trichuris</taxon>
    </lineage>
</organism>
<dbReference type="InterPro" id="IPR015154">
    <property type="entry name" value="EF-hand_dom_typ2"/>
</dbReference>
<sequence>MAPQEIFFVGRIEERLHLFNQVSYNRRSLDQKKLALLLHECMQVPKFLGEVAAFGGTNIEPSVRSCFEKAKYPSEITLQQYFDWLNCEPQSIVWLAVMHRIIASENEKHQAKCNVCKMFPIASDMPDNSLGVLRCYIKLQLSHPQLSRHNVSIAAYFQNSRDMSSASVAFSFSNFVSASVTSSTAASGYLDQENLILVPSTVVIGRLLEKIVSNFGSCRFWALHLRKAGSLLTKSGQDVRDFGLLIRNQFKSKQYWRKHPQLGYLPVQSVMEGLSLESREVAPVNPETRSLHAQIELYAMHLSETERSLVVQASDFEDDEHAVISSLSSTLTSDCPLKGPLNVQSGTVRSPAQLLSATDCAQKNELTMMLKDLEHENKRLLAEYEKLRVKVPNGMDKEGSGLQNSASTPMLPMTNGSLGRRGQHRSTCSLTRNHNHFPSTYQQQTVEENTFDTQYAAATVDDRELVNETSKLRQQQQRLEQRSRILEEHNQQLEVQLRRIKQLIEE</sequence>
<comment type="subcellular location">
    <subcellularLocation>
        <location evidence="1">Cell membrane</location>
        <topology evidence="1">Peripheral membrane protein</topology>
        <orientation evidence="1">Cytoplasmic side</orientation>
    </subcellularLocation>
    <subcellularLocation>
        <location evidence="2">Cytoplasm</location>
    </subcellularLocation>
</comment>
<dbReference type="Pfam" id="PF09069">
    <property type="entry name" value="EF-hand_3"/>
    <property type="match status" value="1"/>
</dbReference>
<dbReference type="SUPFAM" id="SSF47473">
    <property type="entry name" value="EF-hand"/>
    <property type="match status" value="1"/>
</dbReference>
<feature type="non-terminal residue" evidence="8">
    <location>
        <position position="506"/>
    </location>
</feature>
<evidence type="ECO:0000256" key="5">
    <source>
        <dbReference type="ARBA" id="ARBA00023212"/>
    </source>
</evidence>
<keyword evidence="9" id="KW-1185">Reference proteome</keyword>
<feature type="domain" description="EF-hand" evidence="7">
    <location>
        <begin position="17"/>
        <end position="101"/>
    </location>
</feature>
<evidence type="ECO:0000256" key="1">
    <source>
        <dbReference type="ARBA" id="ARBA00004413"/>
    </source>
</evidence>
<dbReference type="InterPro" id="IPR011992">
    <property type="entry name" value="EF-hand-dom_pair"/>
</dbReference>
<protein>
    <recommendedName>
        <fullName evidence="7">EF-hand domain-containing protein</fullName>
    </recommendedName>
</protein>
<gene>
    <name evidence="8" type="ORF">M513_13756</name>
</gene>
<evidence type="ECO:0000313" key="9">
    <source>
        <dbReference type="Proteomes" id="UP000030764"/>
    </source>
</evidence>
<dbReference type="InterPro" id="IPR050774">
    <property type="entry name" value="KCMF1/Dystrophin"/>
</dbReference>
<dbReference type="GO" id="GO:0005886">
    <property type="term" value="C:plasma membrane"/>
    <property type="evidence" value="ECO:0007669"/>
    <property type="project" value="TreeGrafter"/>
</dbReference>
<dbReference type="AlphaFoldDB" id="A0A085LK72"/>
<evidence type="ECO:0000256" key="3">
    <source>
        <dbReference type="ARBA" id="ARBA00022490"/>
    </source>
</evidence>